<keyword evidence="4" id="KW-0804">Transcription</keyword>
<dbReference type="InterPro" id="IPR005119">
    <property type="entry name" value="LysR_subst-bd"/>
</dbReference>
<evidence type="ECO:0000256" key="1">
    <source>
        <dbReference type="ARBA" id="ARBA00009437"/>
    </source>
</evidence>
<dbReference type="GO" id="GO:0000976">
    <property type="term" value="F:transcription cis-regulatory region binding"/>
    <property type="evidence" value="ECO:0007669"/>
    <property type="project" value="TreeGrafter"/>
</dbReference>
<dbReference type="OrthoDB" id="5293066at2"/>
<dbReference type="Pfam" id="PF03466">
    <property type="entry name" value="LysR_substrate"/>
    <property type="match status" value="1"/>
</dbReference>
<gene>
    <name evidence="6" type="ORF">C7389_12436</name>
</gene>
<dbReference type="InterPro" id="IPR036388">
    <property type="entry name" value="WH-like_DNA-bd_sf"/>
</dbReference>
<accession>A0A4R6DPD2</accession>
<organism evidence="6 7">
    <name type="scientific">Azoarcus indigens</name>
    <dbReference type="NCBI Taxonomy" id="29545"/>
    <lineage>
        <taxon>Bacteria</taxon>
        <taxon>Pseudomonadati</taxon>
        <taxon>Pseudomonadota</taxon>
        <taxon>Betaproteobacteria</taxon>
        <taxon>Rhodocyclales</taxon>
        <taxon>Zoogloeaceae</taxon>
        <taxon>Azoarcus</taxon>
    </lineage>
</organism>
<dbReference type="PANTHER" id="PTHR30126:SF4">
    <property type="entry name" value="LYSR FAMILY TRANSCRIPTIONAL REGULATOR"/>
    <property type="match status" value="1"/>
</dbReference>
<feature type="domain" description="HTH lysR-type" evidence="5">
    <location>
        <begin position="5"/>
        <end position="62"/>
    </location>
</feature>
<comment type="caution">
    <text evidence="6">The sequence shown here is derived from an EMBL/GenBank/DDBJ whole genome shotgun (WGS) entry which is preliminary data.</text>
</comment>
<proteinExistence type="inferred from homology"/>
<evidence type="ECO:0000259" key="5">
    <source>
        <dbReference type="PROSITE" id="PS50931"/>
    </source>
</evidence>
<dbReference type="PROSITE" id="PS50931">
    <property type="entry name" value="HTH_LYSR"/>
    <property type="match status" value="1"/>
</dbReference>
<comment type="similarity">
    <text evidence="1">Belongs to the LysR transcriptional regulatory family.</text>
</comment>
<keyword evidence="2" id="KW-0805">Transcription regulation</keyword>
<dbReference type="RefSeq" id="WP_133594558.1">
    <property type="nucleotide sequence ID" value="NZ_SNVV01000024.1"/>
</dbReference>
<dbReference type="InterPro" id="IPR000847">
    <property type="entry name" value="LysR_HTH_N"/>
</dbReference>
<keyword evidence="3" id="KW-0238">DNA-binding</keyword>
<dbReference type="Pfam" id="PF00126">
    <property type="entry name" value="HTH_1"/>
    <property type="match status" value="1"/>
</dbReference>
<dbReference type="Proteomes" id="UP000295129">
    <property type="component" value="Unassembled WGS sequence"/>
</dbReference>
<evidence type="ECO:0000256" key="2">
    <source>
        <dbReference type="ARBA" id="ARBA00023015"/>
    </source>
</evidence>
<name>A0A4R6DPD2_9RHOO</name>
<keyword evidence="7" id="KW-1185">Reference proteome</keyword>
<dbReference type="AlphaFoldDB" id="A0A4R6DPD2"/>
<sequence>MYSPLTLDALRVLDAIDRKGSFAAAADALFRVPSAISYTVTKLEEELGVALFDRSRRKAELTPVGRLVLEQGRHILTAVEELTRMAKAAADGWEAELRIAVDSVLAVEPVYDLLAEFQRAGHRTEIRLLDEVLGGSWDALSAKRCDLVIGAVGEPPSSGFACHVLGEVDFVFAAAAAHPLNALPPPVPVQAVQAYPTVVVADSSRYLPSRSVGLLDGRSRLVVPSMDRKIEAQRQGLGVGYLPAYRIRHELADGSLKILALDSPPLRQRICTAWHPANDGKALQWFVERLKRYVFDNEHGLQPMAAS</sequence>
<evidence type="ECO:0000313" key="7">
    <source>
        <dbReference type="Proteomes" id="UP000295129"/>
    </source>
</evidence>
<dbReference type="SUPFAM" id="SSF53850">
    <property type="entry name" value="Periplasmic binding protein-like II"/>
    <property type="match status" value="1"/>
</dbReference>
<dbReference type="Gene3D" id="3.40.190.290">
    <property type="match status" value="1"/>
</dbReference>
<evidence type="ECO:0000313" key="6">
    <source>
        <dbReference type="EMBL" id="TDN46876.1"/>
    </source>
</evidence>
<dbReference type="FunFam" id="1.10.10.10:FF:000001">
    <property type="entry name" value="LysR family transcriptional regulator"/>
    <property type="match status" value="1"/>
</dbReference>
<dbReference type="PANTHER" id="PTHR30126">
    <property type="entry name" value="HTH-TYPE TRANSCRIPTIONAL REGULATOR"/>
    <property type="match status" value="1"/>
</dbReference>
<dbReference type="SUPFAM" id="SSF46785">
    <property type="entry name" value="Winged helix' DNA-binding domain"/>
    <property type="match status" value="1"/>
</dbReference>
<evidence type="ECO:0000256" key="3">
    <source>
        <dbReference type="ARBA" id="ARBA00023125"/>
    </source>
</evidence>
<dbReference type="EMBL" id="SNVV01000024">
    <property type="protein sequence ID" value="TDN46876.1"/>
    <property type="molecule type" value="Genomic_DNA"/>
</dbReference>
<evidence type="ECO:0000256" key="4">
    <source>
        <dbReference type="ARBA" id="ARBA00023163"/>
    </source>
</evidence>
<dbReference type="InterPro" id="IPR036390">
    <property type="entry name" value="WH_DNA-bd_sf"/>
</dbReference>
<dbReference type="Gene3D" id="1.10.10.10">
    <property type="entry name" value="Winged helix-like DNA-binding domain superfamily/Winged helix DNA-binding domain"/>
    <property type="match status" value="1"/>
</dbReference>
<dbReference type="GO" id="GO:0003700">
    <property type="term" value="F:DNA-binding transcription factor activity"/>
    <property type="evidence" value="ECO:0007669"/>
    <property type="project" value="InterPro"/>
</dbReference>
<protein>
    <submittedName>
        <fullName evidence="6">LysR family transcriptional regulator</fullName>
    </submittedName>
</protein>
<reference evidence="6 7" key="1">
    <citation type="submission" date="2019-03" db="EMBL/GenBank/DDBJ databases">
        <title>Genomic Encyclopedia of Type Strains, Phase IV (KMG-IV): sequencing the most valuable type-strain genomes for metagenomic binning, comparative biology and taxonomic classification.</title>
        <authorList>
            <person name="Goeker M."/>
        </authorList>
    </citation>
    <scope>NUCLEOTIDE SEQUENCE [LARGE SCALE GENOMIC DNA]</scope>
    <source>
        <strain evidence="6 7">DSM 12121</strain>
    </source>
</reference>